<evidence type="ECO:0000259" key="7">
    <source>
        <dbReference type="Pfam" id="PF00483"/>
    </source>
</evidence>
<dbReference type="PANTHER" id="PTHR43584">
    <property type="entry name" value="NUCLEOTIDYL TRANSFERASE"/>
    <property type="match status" value="1"/>
</dbReference>
<dbReference type="InterPro" id="IPR029044">
    <property type="entry name" value="Nucleotide-diphossugar_trans"/>
</dbReference>
<keyword evidence="3" id="KW-0012">Acyltransferase</keyword>
<evidence type="ECO:0000256" key="5">
    <source>
        <dbReference type="ARBA" id="ARBA00048493"/>
    </source>
</evidence>
<dbReference type="Proteomes" id="UP000253934">
    <property type="component" value="Unassembled WGS sequence"/>
</dbReference>
<keyword evidence="9" id="KW-1185">Reference proteome</keyword>
<evidence type="ECO:0000256" key="3">
    <source>
        <dbReference type="ARBA" id="ARBA00023315"/>
    </source>
</evidence>
<evidence type="ECO:0000313" key="8">
    <source>
        <dbReference type="EMBL" id="RDB35239.1"/>
    </source>
</evidence>
<dbReference type="SUPFAM" id="SSF53448">
    <property type="entry name" value="Nucleotide-diphospho-sugar transferases"/>
    <property type="match status" value="1"/>
</dbReference>
<protein>
    <recommendedName>
        <fullName evidence="7">Nucleotidyl transferase domain-containing protein</fullName>
    </recommendedName>
</protein>
<comment type="function">
    <text evidence="6">Catalyzes the last two sequential reactions in the de novo biosynthetic pathway for UDP-N-acetylglucosamine (UDP-GlcNAc). The C-terminal domain catalyzes the transfer of acetyl group from acetyl coenzyme A to glucosamine-1-phosphate (GlcN-1-P) to produce N-acetylglucosamine-1-phosphate (GlcNAc-1-P), which is converted into UDP-GlcNAc by the transfer of uridine 5-monophosphate (from uridine 5-triphosphate), a reaction catalyzed by the N-terminal domain.</text>
</comment>
<dbReference type="AlphaFoldDB" id="A0A369KKS4"/>
<dbReference type="InterPro" id="IPR005835">
    <property type="entry name" value="NTP_transferase_dom"/>
</dbReference>
<proteinExistence type="predicted"/>
<name>A0A369KKS4_9BACT</name>
<dbReference type="Gene3D" id="3.90.550.10">
    <property type="entry name" value="Spore Coat Polysaccharide Biosynthesis Protein SpsA, Chain A"/>
    <property type="match status" value="1"/>
</dbReference>
<evidence type="ECO:0000256" key="2">
    <source>
        <dbReference type="ARBA" id="ARBA00022695"/>
    </source>
</evidence>
<comment type="catalytic activity">
    <reaction evidence="4">
        <text>alpha-D-glucosamine 1-phosphate + acetyl-CoA = N-acetyl-alpha-D-glucosamine 1-phosphate + CoA + H(+)</text>
        <dbReference type="Rhea" id="RHEA:13725"/>
        <dbReference type="ChEBI" id="CHEBI:15378"/>
        <dbReference type="ChEBI" id="CHEBI:57287"/>
        <dbReference type="ChEBI" id="CHEBI:57288"/>
        <dbReference type="ChEBI" id="CHEBI:57776"/>
        <dbReference type="ChEBI" id="CHEBI:58516"/>
        <dbReference type="EC" id="2.3.1.157"/>
    </reaction>
</comment>
<accession>A0A369KKS4</accession>
<reference evidence="8" key="1">
    <citation type="submission" date="2018-04" db="EMBL/GenBank/DDBJ databases">
        <title>Draft genome sequence of the Candidatus Spirobacillus cienkowskii, a pathogen of freshwater Daphnia species, reconstructed from hemolymph metagenomic reads.</title>
        <authorList>
            <person name="Bresciani L."/>
            <person name="Lemos L.N."/>
            <person name="Wale N."/>
            <person name="Lin J.Y."/>
            <person name="Fernandes G.R."/>
            <person name="Duffy M.A."/>
            <person name="Rodrigues J.M."/>
        </authorList>
    </citation>
    <scope>NUCLEOTIDE SEQUENCE [LARGE SCALE GENOMIC DNA]</scope>
    <source>
        <strain evidence="8">Binning01</strain>
    </source>
</reference>
<feature type="domain" description="Nucleotidyl transferase" evidence="7">
    <location>
        <begin position="18"/>
        <end position="188"/>
    </location>
</feature>
<dbReference type="CDD" id="cd02540">
    <property type="entry name" value="GT2_GlmU_N_bac"/>
    <property type="match status" value="1"/>
</dbReference>
<evidence type="ECO:0000313" key="9">
    <source>
        <dbReference type="Proteomes" id="UP000253934"/>
    </source>
</evidence>
<keyword evidence="1" id="KW-0808">Transferase</keyword>
<sequence length="274" mass="31053">MKDDFVEIQKILKEKTIGVVLAAGMGKRMKSDIPKVAHVLYGKPLLIWAMHALIDTGIDKIVIVIAPTQTVVEELIKNHQFPSHITIKLAYQDMPLGTGHAARCGIEAVSKYFVQEADLETNILIAYGDTPAVSSVTFQEFIYFHLQQKNYFTILAFKTKNPFGYGRIITDKNGNFLEICEEKDCTEEQKTILLCNSGFLCGNYFQFQKILPQLKNENASKEYYLTDVPILASKLDGKVGYLISKNEEELLGINSQEQLKEMELKFQKKFLNAK</sequence>
<dbReference type="GO" id="GO:0019134">
    <property type="term" value="F:glucosamine-1-phosphate N-acetyltransferase activity"/>
    <property type="evidence" value="ECO:0007669"/>
    <property type="project" value="UniProtKB-EC"/>
</dbReference>
<evidence type="ECO:0000256" key="6">
    <source>
        <dbReference type="ARBA" id="ARBA00049628"/>
    </source>
</evidence>
<comment type="catalytic activity">
    <reaction evidence="5">
        <text>N-acetyl-alpha-D-glucosamine 1-phosphate + UTP + H(+) = UDP-N-acetyl-alpha-D-glucosamine + diphosphate</text>
        <dbReference type="Rhea" id="RHEA:13509"/>
        <dbReference type="ChEBI" id="CHEBI:15378"/>
        <dbReference type="ChEBI" id="CHEBI:33019"/>
        <dbReference type="ChEBI" id="CHEBI:46398"/>
        <dbReference type="ChEBI" id="CHEBI:57705"/>
        <dbReference type="ChEBI" id="CHEBI:57776"/>
        <dbReference type="EC" id="2.7.7.23"/>
    </reaction>
</comment>
<evidence type="ECO:0000256" key="1">
    <source>
        <dbReference type="ARBA" id="ARBA00022679"/>
    </source>
</evidence>
<dbReference type="EMBL" id="QOVW01000094">
    <property type="protein sequence ID" value="RDB35239.1"/>
    <property type="molecule type" value="Genomic_DNA"/>
</dbReference>
<dbReference type="PANTHER" id="PTHR43584:SF3">
    <property type="entry name" value="BIFUNCTIONAL PROTEIN GLMU"/>
    <property type="match status" value="1"/>
</dbReference>
<dbReference type="InterPro" id="IPR050065">
    <property type="entry name" value="GlmU-like"/>
</dbReference>
<keyword evidence="2" id="KW-0548">Nucleotidyltransferase</keyword>
<organism evidence="8 9">
    <name type="scientific">Spirobacillus cienkowskii</name>
    <dbReference type="NCBI Taxonomy" id="495820"/>
    <lineage>
        <taxon>Bacteria</taxon>
        <taxon>Pseudomonadati</taxon>
        <taxon>Bdellovibrionota</taxon>
        <taxon>Oligoflexia</taxon>
        <taxon>Silvanigrellales</taxon>
        <taxon>Spirobacillus</taxon>
    </lineage>
</organism>
<dbReference type="Pfam" id="PF00483">
    <property type="entry name" value="NTP_transferase"/>
    <property type="match status" value="1"/>
</dbReference>
<dbReference type="GO" id="GO:0003977">
    <property type="term" value="F:UDP-N-acetylglucosamine diphosphorylase activity"/>
    <property type="evidence" value="ECO:0007669"/>
    <property type="project" value="UniProtKB-EC"/>
</dbReference>
<evidence type="ECO:0000256" key="4">
    <source>
        <dbReference type="ARBA" id="ARBA00048247"/>
    </source>
</evidence>
<comment type="caution">
    <text evidence="8">The sequence shown here is derived from an EMBL/GenBank/DDBJ whole genome shotgun (WGS) entry which is preliminary data.</text>
</comment>
<gene>
    <name evidence="8" type="ORF">DCC88_11140</name>
</gene>